<sequence length="320" mass="35604">MKHHKEVDALIAQAEAAGICIYGRTKSHCSALIRRAKELELKRVFPNMYVKPEYWNALKPDERIQHVACTLHLKHPNWVFAGVTAAALHGFEHPWHLHAGSVTIATASQGTNANNANIKRVFVPHCAPEYVNGIPVTNGAQTVVDCGLSTDFRFALPIIDSALRKGTAIADILNICSTMHRDCTPIFRLLHYANPASENGGESLGRGTIVEGGLMVPELQQDITDPQTGALYRVDYLWRLPDGRLIVGEYDGYEKYTNPNMNDRRGIQGAVHAEKERETGLYRAKVDSIVRFTYEDVLKQHPMINKLRAAGVPDATMVMR</sequence>
<name>A0A0L7B586_BIFBR</name>
<dbReference type="RefSeq" id="WP_003831383.1">
    <property type="nucleotide sequence ID" value="NZ_AVQD01000004.1"/>
</dbReference>
<dbReference type="AlphaFoldDB" id="A0A0L7B586"/>
<accession>A0A0L7B586</accession>
<dbReference type="GeneID" id="29240845"/>
<evidence type="ECO:0008006" key="3">
    <source>
        <dbReference type="Google" id="ProtNLM"/>
    </source>
</evidence>
<reference evidence="1 2" key="1">
    <citation type="journal article" date="2015" name="Int J Genomics">
        <title>Comparative Genomics Revealed Genetic Diversity and Species/Strain-Level Differences in Carbohydrate Metabolism of Three Probiotic Bifidobacterial Species.</title>
        <authorList>
            <person name="Odamaki T."/>
            <person name="Horigome A."/>
            <person name="Sugahara H."/>
            <person name="Hashikura N."/>
            <person name="Minami J."/>
            <person name="Xiao J.Z."/>
            <person name="Abe F."/>
        </authorList>
    </citation>
    <scope>NUCLEOTIDE SEQUENCE [LARGE SCALE GENOMIC DNA]</scope>
    <source>
        <strain evidence="1 2">MCC 1128</strain>
    </source>
</reference>
<dbReference type="EMBL" id="AVQD01000004">
    <property type="protein sequence ID" value="KOA42599.1"/>
    <property type="molecule type" value="Genomic_DNA"/>
</dbReference>
<evidence type="ECO:0000313" key="1">
    <source>
        <dbReference type="EMBL" id="KOA42599.1"/>
    </source>
</evidence>
<evidence type="ECO:0000313" key="2">
    <source>
        <dbReference type="Proteomes" id="UP000037193"/>
    </source>
</evidence>
<gene>
    <name evidence="1" type="ORF">BBM1128_03005</name>
</gene>
<proteinExistence type="predicted"/>
<comment type="caution">
    <text evidence="1">The sequence shown here is derived from an EMBL/GenBank/DDBJ whole genome shotgun (WGS) entry which is preliminary data.</text>
</comment>
<dbReference type="Proteomes" id="UP000037193">
    <property type="component" value="Unassembled WGS sequence"/>
</dbReference>
<dbReference type="PATRIC" id="fig|1365965.3.peg.610"/>
<protein>
    <recommendedName>
        <fullName evidence="3">CTP synthase</fullName>
    </recommendedName>
</protein>
<organism evidence="1 2">
    <name type="scientific">Bifidobacterium breve MCC 1128</name>
    <dbReference type="NCBI Taxonomy" id="1365965"/>
    <lineage>
        <taxon>Bacteria</taxon>
        <taxon>Bacillati</taxon>
        <taxon>Actinomycetota</taxon>
        <taxon>Actinomycetes</taxon>
        <taxon>Bifidobacteriales</taxon>
        <taxon>Bifidobacteriaceae</taxon>
        <taxon>Bifidobacterium</taxon>
    </lineage>
</organism>